<protein>
    <submittedName>
        <fullName evidence="1">Uncharacterized protein</fullName>
    </submittedName>
</protein>
<dbReference type="PANTHER" id="PTHR33395">
    <property type="entry name" value="TRANSCRIPTASE, PUTATIVE-RELATED-RELATED"/>
    <property type="match status" value="1"/>
</dbReference>
<dbReference type="EMBL" id="JAODUO010000370">
    <property type="protein sequence ID" value="KAK2182020.1"/>
    <property type="molecule type" value="Genomic_DNA"/>
</dbReference>
<sequence length="106" mass="11819">MSRTCGGVNARKRVAIKDHVSLTQHQREITRPSSHAVLDLVFSTNPNLVSRIEVVPGMNDHLAILTTLDVRPKQHPNKHSHIVCKYNTANFEGIKADMVSYAAICF</sequence>
<evidence type="ECO:0000313" key="2">
    <source>
        <dbReference type="Proteomes" id="UP001209878"/>
    </source>
</evidence>
<dbReference type="Proteomes" id="UP001209878">
    <property type="component" value="Unassembled WGS sequence"/>
</dbReference>
<keyword evidence="2" id="KW-1185">Reference proteome</keyword>
<accession>A0AAD9NTQ0</accession>
<dbReference type="AlphaFoldDB" id="A0AAD9NTQ0"/>
<dbReference type="PANTHER" id="PTHR33395:SF22">
    <property type="entry name" value="REVERSE TRANSCRIPTASE DOMAIN-CONTAINING PROTEIN"/>
    <property type="match status" value="1"/>
</dbReference>
<name>A0AAD9NTQ0_RIDPI</name>
<organism evidence="1 2">
    <name type="scientific">Ridgeia piscesae</name>
    <name type="common">Tubeworm</name>
    <dbReference type="NCBI Taxonomy" id="27915"/>
    <lineage>
        <taxon>Eukaryota</taxon>
        <taxon>Metazoa</taxon>
        <taxon>Spiralia</taxon>
        <taxon>Lophotrochozoa</taxon>
        <taxon>Annelida</taxon>
        <taxon>Polychaeta</taxon>
        <taxon>Sedentaria</taxon>
        <taxon>Canalipalpata</taxon>
        <taxon>Sabellida</taxon>
        <taxon>Siboglinidae</taxon>
        <taxon>Ridgeia</taxon>
    </lineage>
</organism>
<comment type="caution">
    <text evidence="1">The sequence shown here is derived from an EMBL/GenBank/DDBJ whole genome shotgun (WGS) entry which is preliminary data.</text>
</comment>
<gene>
    <name evidence="1" type="ORF">NP493_371g02044</name>
</gene>
<reference evidence="1" key="1">
    <citation type="journal article" date="2023" name="Mol. Biol. Evol.">
        <title>Third-Generation Sequencing Reveals the Adaptive Role of the Epigenome in Three Deep-Sea Polychaetes.</title>
        <authorList>
            <person name="Perez M."/>
            <person name="Aroh O."/>
            <person name="Sun Y."/>
            <person name="Lan Y."/>
            <person name="Juniper S.K."/>
            <person name="Young C.R."/>
            <person name="Angers B."/>
            <person name="Qian P.Y."/>
        </authorList>
    </citation>
    <scope>NUCLEOTIDE SEQUENCE</scope>
    <source>
        <strain evidence="1">R07B-5</strain>
    </source>
</reference>
<proteinExistence type="predicted"/>
<evidence type="ECO:0000313" key="1">
    <source>
        <dbReference type="EMBL" id="KAK2182020.1"/>
    </source>
</evidence>